<dbReference type="PANTHER" id="PTHR33048">
    <property type="entry name" value="PTH11-LIKE INTEGRAL MEMBRANE PROTEIN (AFU_ORTHOLOGUE AFUA_5G11245)"/>
    <property type="match status" value="1"/>
</dbReference>
<evidence type="ECO:0000256" key="3">
    <source>
        <dbReference type="ARBA" id="ARBA00022737"/>
    </source>
</evidence>
<dbReference type="InterPro" id="IPR027417">
    <property type="entry name" value="P-loop_NTPase"/>
</dbReference>
<evidence type="ECO:0000256" key="6">
    <source>
        <dbReference type="ARBA" id="ARBA00038359"/>
    </source>
</evidence>
<dbReference type="Pfam" id="PF20684">
    <property type="entry name" value="Fung_rhodopsin"/>
    <property type="match status" value="1"/>
</dbReference>
<keyword evidence="4 9" id="KW-1133">Transmembrane helix</keyword>
<proteinExistence type="inferred from homology"/>
<evidence type="ECO:0000259" key="11">
    <source>
        <dbReference type="Pfam" id="PF24883"/>
    </source>
</evidence>
<keyword evidence="7" id="KW-0040">ANK repeat</keyword>
<dbReference type="InterPro" id="IPR036770">
    <property type="entry name" value="Ankyrin_rpt-contain_sf"/>
</dbReference>
<dbReference type="InterPro" id="IPR002110">
    <property type="entry name" value="Ankyrin_rpt"/>
</dbReference>
<dbReference type="Gene3D" id="1.25.40.20">
    <property type="entry name" value="Ankyrin repeat-containing domain"/>
    <property type="match status" value="1"/>
</dbReference>
<evidence type="ECO:0000256" key="5">
    <source>
        <dbReference type="ARBA" id="ARBA00023136"/>
    </source>
</evidence>
<accession>A0A9P4W373</accession>
<evidence type="ECO:0000256" key="8">
    <source>
        <dbReference type="SAM" id="MobiDB-lite"/>
    </source>
</evidence>
<dbReference type="Gene3D" id="3.40.50.300">
    <property type="entry name" value="P-loop containing nucleotide triphosphate hydrolases"/>
    <property type="match status" value="1"/>
</dbReference>
<dbReference type="GO" id="GO:0016020">
    <property type="term" value="C:membrane"/>
    <property type="evidence" value="ECO:0007669"/>
    <property type="project" value="UniProtKB-SubCell"/>
</dbReference>
<evidence type="ECO:0000256" key="9">
    <source>
        <dbReference type="SAM" id="Phobius"/>
    </source>
</evidence>
<comment type="caution">
    <text evidence="12">The sequence shown here is derived from an EMBL/GenBank/DDBJ whole genome shotgun (WGS) entry which is preliminary data.</text>
</comment>
<feature type="transmembrane region" description="Helical" evidence="9">
    <location>
        <begin position="124"/>
        <end position="146"/>
    </location>
</feature>
<feature type="transmembrane region" description="Helical" evidence="9">
    <location>
        <begin position="90"/>
        <end position="112"/>
    </location>
</feature>
<keyword evidence="5 9" id="KW-0472">Membrane</keyword>
<evidence type="ECO:0000313" key="13">
    <source>
        <dbReference type="Proteomes" id="UP000801428"/>
    </source>
</evidence>
<feature type="region of interest" description="Disordered" evidence="8">
    <location>
        <begin position="283"/>
        <end position="349"/>
    </location>
</feature>
<name>A0A9P4W373_CURKU</name>
<dbReference type="InterPro" id="IPR052337">
    <property type="entry name" value="SAT4-like"/>
</dbReference>
<feature type="transmembrane region" description="Helical" evidence="9">
    <location>
        <begin position="14"/>
        <end position="35"/>
    </location>
</feature>
<evidence type="ECO:0000256" key="7">
    <source>
        <dbReference type="PROSITE-ProRule" id="PRU00023"/>
    </source>
</evidence>
<gene>
    <name evidence="12" type="ORF">E8E13_000879</name>
</gene>
<feature type="transmembrane region" description="Helical" evidence="9">
    <location>
        <begin position="203"/>
        <end position="222"/>
    </location>
</feature>
<keyword evidence="2 9" id="KW-0812">Transmembrane</keyword>
<dbReference type="InterPro" id="IPR056884">
    <property type="entry name" value="NPHP3-like_N"/>
</dbReference>
<dbReference type="OrthoDB" id="3799220at2759"/>
<dbReference type="Pfam" id="PF13637">
    <property type="entry name" value="Ank_4"/>
    <property type="match status" value="1"/>
</dbReference>
<protein>
    <recommendedName>
        <fullName evidence="14">NACHT domain-containing protein</fullName>
    </recommendedName>
</protein>
<sequence>MDVDLNRNPRGRQAVVVSTVFTVLASIVVALRLYTRFFLVRSPGIEDYGVSLAMLCSIGLTICIAFQAHWGMGQHIYDLDPFTMQESLKAFWASLIVYYLSLGFTKGSMLLQYRRIFTTKQFRVANYAVLAVVLCYTCWTVFSSIFACIPVRAFWTREPAKCINQFAMWFTNAAINILTDLAIIILPMPVIRNLNLNRHQKTALIGIFAVGGFVCVVSIVRLQSLVAISNSDDPTYDNPPAATWSSVETNIGIICSCLPLLRPLGKHWMPGLVSTYKRRTRSHEKPYAGLSSKKMSRPTGSLASDTGNGPVITQTALPDTRRESTSTETQLDPLQPAADPDKAAVSHSVAPQSLWQEAYGKADEGTRKWIDGLNKVTDTADKLLPELAKIVQSREEEHITAAPKLKIGDHEILWRDYAERVVGVITMIGDIAISFAPAPSSAIWSGVKVLLKTNVSERHDLVAIMGCTEMVLRVFKRGIVYEEVYLTPSPRCTAQEDLRKELIEAYKLCLEFLAFINKELRTSNGRRFLRALVDPGYGEAHVSKFQDLERVLDSVAKNCEVKADDEHRKLLQSLDAPVRRVDKNVANVLQSLNKKEKAEALNYISNILVGEDHAGKREKRTEAYSSVIWLKGDMGTGKTYLSSKVIDRFLGHDKHGATTKHDEGFAFFYCSSSDQSRRTVHEIFRSYVRQLSEVSSCPERAHKASYALFQNKDQIQRAIDLSTCEAVLQEIINDYPRTTLVLDALDECDKDTRREFMKTLERLVSNSKRVLKIFIASRPEADIEKYLNSFQGRRELISVSTSDNSGDIEKFVIEEMRKNSENWSEIASKTQDLVKETLIRRSNGMFRWTYLQWEQLKQLEVEADIERRLRQLPRTLTDAYDEIMDEYDAQGSELQILRQTVRWVTYAHEAMDSCTLLTAMRVERGKSSNKLNGLTEQTLESVCRHLVVRDAKLGVWKFPHASVLEYFLTRNEDWLRAARRQLTALMINSLKECCSYNLSKWSLRYSDRGKTENDDLDDALDSRHPFQRYVRLNWTQHVKELSGEEVKDTCVSRTLKEFLSEPGPGNSSPEYRVFAALLSPDCIHEHLEPVENNVFGIVAFGFHEVLHGWWDNGIDVSSLVNKHHQNLLHIASSSGHTGLCKELISRECDTNNEDKRTASNVMETSIHNKRIDIVRMLLENGVDSNRIIGGRRLDTYLCLAVQQGIEYVQLLLEFRADPSMKCGPKCSYGGSALCSAAYHDKIEILRLLVSRLGANHPQAKELKHISDNALSVAIYRRNWACFRLLVENGANVNDNPDHGNWKSPLATAITVGDLEYVRALLENGADVNVKLKCGNFGSPLARAVWKGDLECVRLLLENGADVNARLEFGIIGSALAIAANTGRMECVCLLTAMGARIDLYLEYGCFSNAFVAAVFGPHDTLPIIKFFIEEHSADPHALLSFTRPRAIDAPGLAYFRPNRLGDYRNVVAYLIHEHNIQGELLISFGFSQELVELCGSSASQRLEAPS</sequence>
<keyword evidence="13" id="KW-1185">Reference proteome</keyword>
<dbReference type="SUPFAM" id="SSF52540">
    <property type="entry name" value="P-loop containing nucleoside triphosphate hydrolases"/>
    <property type="match status" value="1"/>
</dbReference>
<dbReference type="Pfam" id="PF12796">
    <property type="entry name" value="Ank_2"/>
    <property type="match status" value="2"/>
</dbReference>
<feature type="domain" description="Nephrocystin 3-like N-terminal" evidence="11">
    <location>
        <begin position="621"/>
        <end position="778"/>
    </location>
</feature>
<evidence type="ECO:0000259" key="10">
    <source>
        <dbReference type="Pfam" id="PF20684"/>
    </source>
</evidence>
<organism evidence="12 13">
    <name type="scientific">Curvularia kusanoi</name>
    <name type="common">Cochliobolus kusanoi</name>
    <dbReference type="NCBI Taxonomy" id="90978"/>
    <lineage>
        <taxon>Eukaryota</taxon>
        <taxon>Fungi</taxon>
        <taxon>Dikarya</taxon>
        <taxon>Ascomycota</taxon>
        <taxon>Pezizomycotina</taxon>
        <taxon>Dothideomycetes</taxon>
        <taxon>Pleosporomycetidae</taxon>
        <taxon>Pleosporales</taxon>
        <taxon>Pleosporineae</taxon>
        <taxon>Pleosporaceae</taxon>
        <taxon>Curvularia</taxon>
    </lineage>
</organism>
<dbReference type="PROSITE" id="PS50297">
    <property type="entry name" value="ANK_REP_REGION"/>
    <property type="match status" value="2"/>
</dbReference>
<keyword evidence="3" id="KW-0677">Repeat</keyword>
<feature type="domain" description="Rhodopsin" evidence="10">
    <location>
        <begin position="31"/>
        <end position="264"/>
    </location>
</feature>
<dbReference type="InterPro" id="IPR049326">
    <property type="entry name" value="Rhodopsin_dom_fungi"/>
</dbReference>
<comment type="similarity">
    <text evidence="6">Belongs to the SAT4 family.</text>
</comment>
<feature type="transmembrane region" description="Helical" evidence="9">
    <location>
        <begin position="47"/>
        <end position="70"/>
    </location>
</feature>
<dbReference type="PROSITE" id="PS50088">
    <property type="entry name" value="ANK_REPEAT"/>
    <property type="match status" value="2"/>
</dbReference>
<evidence type="ECO:0000256" key="4">
    <source>
        <dbReference type="ARBA" id="ARBA00022989"/>
    </source>
</evidence>
<dbReference type="Pfam" id="PF24883">
    <property type="entry name" value="NPHP3_N"/>
    <property type="match status" value="1"/>
</dbReference>
<evidence type="ECO:0000256" key="1">
    <source>
        <dbReference type="ARBA" id="ARBA00004141"/>
    </source>
</evidence>
<dbReference type="PANTHER" id="PTHR33048:SF47">
    <property type="entry name" value="INTEGRAL MEMBRANE PROTEIN-RELATED"/>
    <property type="match status" value="1"/>
</dbReference>
<feature type="repeat" description="ANK" evidence="7">
    <location>
        <begin position="1335"/>
        <end position="1367"/>
    </location>
</feature>
<comment type="subcellular location">
    <subcellularLocation>
        <location evidence="1">Membrane</location>
        <topology evidence="1">Multi-pass membrane protein</topology>
    </subcellularLocation>
</comment>
<feature type="repeat" description="ANK" evidence="7">
    <location>
        <begin position="1300"/>
        <end position="1332"/>
    </location>
</feature>
<feature type="transmembrane region" description="Helical" evidence="9">
    <location>
        <begin position="166"/>
        <end position="191"/>
    </location>
</feature>
<dbReference type="Proteomes" id="UP000801428">
    <property type="component" value="Unassembled WGS sequence"/>
</dbReference>
<evidence type="ECO:0000256" key="2">
    <source>
        <dbReference type="ARBA" id="ARBA00022692"/>
    </source>
</evidence>
<dbReference type="EMBL" id="SWKU01000058">
    <property type="protein sequence ID" value="KAF2993176.1"/>
    <property type="molecule type" value="Genomic_DNA"/>
</dbReference>
<dbReference type="SMART" id="SM00248">
    <property type="entry name" value="ANK"/>
    <property type="match status" value="8"/>
</dbReference>
<feature type="compositionally biased region" description="Polar residues" evidence="8">
    <location>
        <begin position="298"/>
        <end position="317"/>
    </location>
</feature>
<evidence type="ECO:0008006" key="14">
    <source>
        <dbReference type="Google" id="ProtNLM"/>
    </source>
</evidence>
<evidence type="ECO:0000313" key="12">
    <source>
        <dbReference type="EMBL" id="KAF2993176.1"/>
    </source>
</evidence>
<reference evidence="12" key="1">
    <citation type="submission" date="2019-04" db="EMBL/GenBank/DDBJ databases">
        <title>Sequencing of skin fungus with MAO and IRED activity.</title>
        <authorList>
            <person name="Marsaioli A.J."/>
            <person name="Bonatto J.M.C."/>
            <person name="Reis Junior O."/>
        </authorList>
    </citation>
    <scope>NUCLEOTIDE SEQUENCE</scope>
    <source>
        <strain evidence="12">30M1</strain>
    </source>
</reference>
<dbReference type="SUPFAM" id="SSF48403">
    <property type="entry name" value="Ankyrin repeat"/>
    <property type="match status" value="1"/>
</dbReference>